<dbReference type="GO" id="GO:0015093">
    <property type="term" value="F:ferrous iron transmembrane transporter activity"/>
    <property type="evidence" value="ECO:0007669"/>
    <property type="project" value="TreeGrafter"/>
</dbReference>
<keyword evidence="4" id="KW-0408">Iron</keyword>
<keyword evidence="6" id="KW-0862">Zinc</keyword>
<dbReference type="Gene3D" id="1.20.1510.10">
    <property type="entry name" value="Cation efflux protein transmembrane domain"/>
    <property type="match status" value="1"/>
</dbReference>
<dbReference type="PANTHER" id="PTHR43840">
    <property type="entry name" value="MITOCHONDRIAL METAL TRANSPORTER 1-RELATED"/>
    <property type="match status" value="1"/>
</dbReference>
<name>A0A6M3HSV7_9GAMM</name>
<evidence type="ECO:0000256" key="2">
    <source>
        <dbReference type="ARBA" id="ARBA00010212"/>
    </source>
</evidence>
<evidence type="ECO:0000256" key="9">
    <source>
        <dbReference type="SAM" id="Phobius"/>
    </source>
</evidence>
<comment type="subcellular location">
    <subcellularLocation>
        <location evidence="1">Membrane</location>
        <topology evidence="1">Multi-pass membrane protein</topology>
    </subcellularLocation>
</comment>
<dbReference type="NCBIfam" id="TIGR01297">
    <property type="entry name" value="CDF"/>
    <property type="match status" value="1"/>
</dbReference>
<evidence type="ECO:0000313" key="11">
    <source>
        <dbReference type="EMBL" id="QIV94245.1"/>
    </source>
</evidence>
<dbReference type="InterPro" id="IPR036837">
    <property type="entry name" value="Cation_efflux_CTD_sf"/>
</dbReference>
<gene>
    <name evidence="11" type="ORF">E3E15_02295</name>
</gene>
<dbReference type="InterPro" id="IPR027469">
    <property type="entry name" value="Cation_efflux_TMD_sf"/>
</dbReference>
<evidence type="ECO:0000259" key="10">
    <source>
        <dbReference type="Pfam" id="PF01545"/>
    </source>
</evidence>
<evidence type="ECO:0000256" key="5">
    <source>
        <dbReference type="ARBA" id="ARBA00022692"/>
    </source>
</evidence>
<feature type="transmembrane region" description="Helical" evidence="9">
    <location>
        <begin position="38"/>
        <end position="59"/>
    </location>
</feature>
<feature type="transmembrane region" description="Helical" evidence="9">
    <location>
        <begin position="155"/>
        <end position="175"/>
    </location>
</feature>
<evidence type="ECO:0000256" key="7">
    <source>
        <dbReference type="ARBA" id="ARBA00022989"/>
    </source>
</evidence>
<feature type="transmembrane region" description="Helical" evidence="9">
    <location>
        <begin position="12"/>
        <end position="32"/>
    </location>
</feature>
<feature type="transmembrane region" description="Helical" evidence="9">
    <location>
        <begin position="113"/>
        <end position="134"/>
    </location>
</feature>
<evidence type="ECO:0000256" key="1">
    <source>
        <dbReference type="ARBA" id="ARBA00004141"/>
    </source>
</evidence>
<dbReference type="InterPro" id="IPR058533">
    <property type="entry name" value="Cation_efflux_TM"/>
</dbReference>
<dbReference type="Proteomes" id="UP000503320">
    <property type="component" value="Chromosome"/>
</dbReference>
<evidence type="ECO:0000256" key="8">
    <source>
        <dbReference type="ARBA" id="ARBA00023136"/>
    </source>
</evidence>
<organism evidence="11 12">
    <name type="scientific">Allofrancisella frigidaquae</name>
    <dbReference type="NCBI Taxonomy" id="1085644"/>
    <lineage>
        <taxon>Bacteria</taxon>
        <taxon>Pseudomonadati</taxon>
        <taxon>Pseudomonadota</taxon>
        <taxon>Gammaproteobacteria</taxon>
        <taxon>Thiotrichales</taxon>
        <taxon>Francisellaceae</taxon>
        <taxon>Allofrancisella</taxon>
    </lineage>
</organism>
<dbReference type="Pfam" id="PF01545">
    <property type="entry name" value="Cation_efflux"/>
    <property type="match status" value="1"/>
</dbReference>
<keyword evidence="6" id="KW-0406">Ion transport</keyword>
<dbReference type="GO" id="GO:0015341">
    <property type="term" value="F:zinc efflux antiporter activity"/>
    <property type="evidence" value="ECO:0007669"/>
    <property type="project" value="TreeGrafter"/>
</dbReference>
<evidence type="ECO:0000313" key="12">
    <source>
        <dbReference type="Proteomes" id="UP000503320"/>
    </source>
</evidence>
<comment type="similarity">
    <text evidence="2">Belongs to the cation diffusion facilitator (CDF) transporter (TC 2.A.4) family. FieF subfamily.</text>
</comment>
<proteinExistence type="inferred from homology"/>
<evidence type="ECO:0000256" key="3">
    <source>
        <dbReference type="ARBA" id="ARBA00022448"/>
    </source>
</evidence>
<dbReference type="Gene3D" id="3.30.70.1350">
    <property type="entry name" value="Cation efflux protein, cytoplasmic domain"/>
    <property type="match status" value="1"/>
</dbReference>
<dbReference type="PANTHER" id="PTHR43840:SF15">
    <property type="entry name" value="MITOCHONDRIAL METAL TRANSPORTER 1-RELATED"/>
    <property type="match status" value="1"/>
</dbReference>
<dbReference type="SUPFAM" id="SSF161111">
    <property type="entry name" value="Cation efflux protein transmembrane domain-like"/>
    <property type="match status" value="1"/>
</dbReference>
<feature type="domain" description="Cation efflux protein transmembrane" evidence="10">
    <location>
        <begin position="16"/>
        <end position="213"/>
    </location>
</feature>
<evidence type="ECO:0000256" key="4">
    <source>
        <dbReference type="ARBA" id="ARBA00022496"/>
    </source>
</evidence>
<keyword evidence="7 9" id="KW-1133">Transmembrane helix</keyword>
<evidence type="ECO:0000256" key="6">
    <source>
        <dbReference type="ARBA" id="ARBA00022906"/>
    </source>
</evidence>
<dbReference type="InterPro" id="IPR050291">
    <property type="entry name" value="CDF_Transporter"/>
</dbReference>
<keyword evidence="8 9" id="KW-0472">Membrane</keyword>
<accession>A0A6M3HSV7</accession>
<dbReference type="GO" id="GO:0005886">
    <property type="term" value="C:plasma membrane"/>
    <property type="evidence" value="ECO:0007669"/>
    <property type="project" value="TreeGrafter"/>
</dbReference>
<dbReference type="AlphaFoldDB" id="A0A6M3HSV7"/>
<dbReference type="GO" id="GO:0015086">
    <property type="term" value="F:cadmium ion transmembrane transporter activity"/>
    <property type="evidence" value="ECO:0007669"/>
    <property type="project" value="TreeGrafter"/>
</dbReference>
<feature type="transmembrane region" description="Helical" evidence="9">
    <location>
        <begin position="181"/>
        <end position="199"/>
    </location>
</feature>
<keyword evidence="12" id="KW-1185">Reference proteome</keyword>
<feature type="transmembrane region" description="Helical" evidence="9">
    <location>
        <begin position="80"/>
        <end position="101"/>
    </location>
</feature>
<sequence>MIFDKQLEKKTLETNFIIAIGYAFFSIIIVYFAQSLTVLLDTSYSVISILIYAISIYVLRKLNQPANKRYNYGYYRLEPVFIILESWFVLLVALSVILMAIFNMFTHTIKPNYGVALLSEMVGTALCVYMFFFVNKRANQTGSKILLTDAQMWKADALLGLGVIFNITIGFVLEKSGFDKLAVYVDPIVAILIGFYIVINPIRLIKEAYQHLLDAAPSSELRKQIFKVARVVASEGYNLPINNIKITQSGRFIFVDLYLDLPKIVDTQKILQFKTRLQREYERALPQNKLKISISL</sequence>
<keyword evidence="6" id="KW-0864">Zinc transport</keyword>
<keyword evidence="4" id="KW-0410">Iron transport</keyword>
<dbReference type="InterPro" id="IPR002524">
    <property type="entry name" value="Cation_efflux"/>
</dbReference>
<dbReference type="EMBL" id="CP038017">
    <property type="protein sequence ID" value="QIV94245.1"/>
    <property type="molecule type" value="Genomic_DNA"/>
</dbReference>
<dbReference type="KEGG" id="afri:E3E15_02295"/>
<keyword evidence="5 9" id="KW-0812">Transmembrane</keyword>
<keyword evidence="3" id="KW-0813">Transport</keyword>
<protein>
    <submittedName>
        <fullName evidence="11">Cation diffusion facilitator family transporter</fullName>
    </submittedName>
</protein>
<dbReference type="RefSeq" id="WP_035721618.1">
    <property type="nucleotide sequence ID" value="NZ_CP038017.1"/>
</dbReference>
<reference evidence="11 12" key="1">
    <citation type="submission" date="2019-03" db="EMBL/GenBank/DDBJ databases">
        <title>Complete Genome Sequence of Allofrancisella frigidaquae Strain SYSU 10HL1970 Isolated from Water-Cooling Systems in China.</title>
        <authorList>
            <person name="Ohrman C."/>
            <person name="Uneklint I."/>
            <person name="Sjodin A."/>
        </authorList>
    </citation>
    <scope>NUCLEOTIDE SEQUENCE [LARGE SCALE GENOMIC DNA]</scope>
    <source>
        <strain evidence="11 12">SYSU 10HL1970</strain>
    </source>
</reference>
<dbReference type="GO" id="GO:0006882">
    <property type="term" value="P:intracellular zinc ion homeostasis"/>
    <property type="evidence" value="ECO:0007669"/>
    <property type="project" value="TreeGrafter"/>
</dbReference>